<feature type="domain" description="Tyrosine specific protein phosphatases" evidence="1">
    <location>
        <begin position="72"/>
        <end position="142"/>
    </location>
</feature>
<evidence type="ECO:0000313" key="3">
    <source>
        <dbReference type="Proteomes" id="UP000095751"/>
    </source>
</evidence>
<dbReference type="OrthoDB" id="273181at2759"/>
<evidence type="ECO:0000259" key="1">
    <source>
        <dbReference type="PROSITE" id="PS50056"/>
    </source>
</evidence>
<protein>
    <submittedName>
        <fullName evidence="2">Phosphatases II</fullName>
    </submittedName>
</protein>
<dbReference type="EMBL" id="KV784353">
    <property type="protein sequence ID" value="OEU23210.1"/>
    <property type="molecule type" value="Genomic_DNA"/>
</dbReference>
<dbReference type="PANTHER" id="PTHR46274">
    <property type="entry name" value="PHOSPHATIDYLINOSITOL PHOSPHATASE"/>
    <property type="match status" value="1"/>
</dbReference>
<dbReference type="PROSITE" id="PS50056">
    <property type="entry name" value="TYR_PHOSPHATASE_2"/>
    <property type="match status" value="1"/>
</dbReference>
<dbReference type="InterPro" id="IPR000340">
    <property type="entry name" value="Dual-sp_phosphatase_cat-dom"/>
</dbReference>
<dbReference type="Pfam" id="PF00782">
    <property type="entry name" value="DSPc"/>
    <property type="match status" value="1"/>
</dbReference>
<dbReference type="InterPro" id="IPR029021">
    <property type="entry name" value="Prot-tyrosine_phosphatase-like"/>
</dbReference>
<dbReference type="KEGG" id="fcy:FRACYDRAFT_179072"/>
<keyword evidence="3" id="KW-1185">Reference proteome</keyword>
<name>A0A1E7FYI5_9STRA</name>
<dbReference type="Gene3D" id="3.90.190.10">
    <property type="entry name" value="Protein tyrosine phosphatase superfamily"/>
    <property type="match status" value="1"/>
</dbReference>
<dbReference type="SUPFAM" id="SSF52799">
    <property type="entry name" value="(Phosphotyrosine protein) phosphatases II"/>
    <property type="match status" value="1"/>
</dbReference>
<sequence length="159" mass="17744">MLAPFANILDDSIVQGSLPFPSDIATLAAEPYNVGLIVNMCREYNGAVDKMKHFGIVQCHLPHQDTTPPTYESLVKGCAHIQQFKKHNPTKRVYIHCKGGIARASTMTLAHYVCNEDQDPSVAIITMQSKRHVVFTGVQNFAGIIRLNEERLLRQVVQD</sequence>
<dbReference type="PANTHER" id="PTHR46274:SF6">
    <property type="entry name" value="TYR_PHOSPHATASE_2 DOMAIN-CONTAINING PROTEIN"/>
    <property type="match status" value="1"/>
</dbReference>
<reference evidence="2 3" key="1">
    <citation type="submission" date="2016-09" db="EMBL/GenBank/DDBJ databases">
        <title>Extensive genetic diversity and differential bi-allelic expression allows diatom success in the polar Southern Ocean.</title>
        <authorList>
            <consortium name="DOE Joint Genome Institute"/>
            <person name="Mock T."/>
            <person name="Otillar R.P."/>
            <person name="Strauss J."/>
            <person name="Dupont C."/>
            <person name="Frickenhaus S."/>
            <person name="Maumus F."/>
            <person name="Mcmullan M."/>
            <person name="Sanges R."/>
            <person name="Schmutz J."/>
            <person name="Toseland A."/>
            <person name="Valas R."/>
            <person name="Veluchamy A."/>
            <person name="Ward B.J."/>
            <person name="Allen A."/>
            <person name="Barry K."/>
            <person name="Falciatore A."/>
            <person name="Ferrante M."/>
            <person name="Fortunato A.E."/>
            <person name="Gloeckner G."/>
            <person name="Gruber A."/>
            <person name="Hipkin R."/>
            <person name="Janech M."/>
            <person name="Kroth P."/>
            <person name="Leese F."/>
            <person name="Lindquist E."/>
            <person name="Lyon B.R."/>
            <person name="Martin J."/>
            <person name="Mayer C."/>
            <person name="Parker M."/>
            <person name="Quesneville H."/>
            <person name="Raymond J."/>
            <person name="Uhlig C."/>
            <person name="Valentin K.U."/>
            <person name="Worden A.Z."/>
            <person name="Armbrust E.V."/>
            <person name="Bowler C."/>
            <person name="Green B."/>
            <person name="Moulton V."/>
            <person name="Van Oosterhout C."/>
            <person name="Grigoriev I."/>
        </authorList>
    </citation>
    <scope>NUCLEOTIDE SEQUENCE [LARGE SCALE GENOMIC DNA]</scope>
    <source>
        <strain evidence="2 3">CCMP1102</strain>
    </source>
</reference>
<proteinExistence type="predicted"/>
<dbReference type="Proteomes" id="UP000095751">
    <property type="component" value="Unassembled WGS sequence"/>
</dbReference>
<dbReference type="InterPro" id="IPR000387">
    <property type="entry name" value="Tyr_Pase_dom"/>
</dbReference>
<evidence type="ECO:0000313" key="2">
    <source>
        <dbReference type="EMBL" id="OEU23210.1"/>
    </source>
</evidence>
<accession>A0A1E7FYI5</accession>
<organism evidence="2 3">
    <name type="scientific">Fragilariopsis cylindrus CCMP1102</name>
    <dbReference type="NCBI Taxonomy" id="635003"/>
    <lineage>
        <taxon>Eukaryota</taxon>
        <taxon>Sar</taxon>
        <taxon>Stramenopiles</taxon>
        <taxon>Ochrophyta</taxon>
        <taxon>Bacillariophyta</taxon>
        <taxon>Bacillariophyceae</taxon>
        <taxon>Bacillariophycidae</taxon>
        <taxon>Bacillariales</taxon>
        <taxon>Bacillariaceae</taxon>
        <taxon>Fragilariopsis</taxon>
    </lineage>
</organism>
<dbReference type="InParanoid" id="A0A1E7FYI5"/>
<dbReference type="AlphaFoldDB" id="A0A1E7FYI5"/>
<gene>
    <name evidence="2" type="ORF">FRACYDRAFT_179072</name>
</gene>